<dbReference type="Proteomes" id="UP000092993">
    <property type="component" value="Unassembled WGS sequence"/>
</dbReference>
<dbReference type="STRING" id="5627.A0A1C7MSN1"/>
<gene>
    <name evidence="3" type="ORF">A0H81_01303</name>
</gene>
<evidence type="ECO:0000313" key="3">
    <source>
        <dbReference type="EMBL" id="OBZ79808.1"/>
    </source>
</evidence>
<proteinExistence type="predicted"/>
<evidence type="ECO:0000313" key="4">
    <source>
        <dbReference type="Proteomes" id="UP000092993"/>
    </source>
</evidence>
<feature type="domain" description="DUF6533" evidence="2">
    <location>
        <begin position="46"/>
        <end position="88"/>
    </location>
</feature>
<dbReference type="OrthoDB" id="3258294at2759"/>
<dbReference type="OMA" id="LCVAMDS"/>
<organism evidence="3 4">
    <name type="scientific">Grifola frondosa</name>
    <name type="common">Maitake</name>
    <name type="synonym">Polyporus frondosus</name>
    <dbReference type="NCBI Taxonomy" id="5627"/>
    <lineage>
        <taxon>Eukaryota</taxon>
        <taxon>Fungi</taxon>
        <taxon>Dikarya</taxon>
        <taxon>Basidiomycota</taxon>
        <taxon>Agaricomycotina</taxon>
        <taxon>Agaricomycetes</taxon>
        <taxon>Polyporales</taxon>
        <taxon>Grifolaceae</taxon>
        <taxon>Grifola</taxon>
    </lineage>
</organism>
<accession>A0A1C7MSN1</accession>
<keyword evidence="1" id="KW-0812">Transmembrane</keyword>
<keyword evidence="1" id="KW-1133">Transmembrane helix</keyword>
<evidence type="ECO:0000259" key="2">
    <source>
        <dbReference type="Pfam" id="PF20151"/>
    </source>
</evidence>
<protein>
    <recommendedName>
        <fullName evidence="2">DUF6533 domain-containing protein</fullName>
    </recommendedName>
</protein>
<keyword evidence="1" id="KW-0472">Membrane</keyword>
<comment type="caution">
    <text evidence="3">The sequence shown here is derived from an EMBL/GenBank/DDBJ whole genome shotgun (WGS) entry which is preliminary data.</text>
</comment>
<dbReference type="Pfam" id="PF20151">
    <property type="entry name" value="DUF6533"/>
    <property type="match status" value="1"/>
</dbReference>
<dbReference type="EMBL" id="LUGG01000001">
    <property type="protein sequence ID" value="OBZ79808.1"/>
    <property type="molecule type" value="Genomic_DNA"/>
</dbReference>
<feature type="transmembrane region" description="Helical" evidence="1">
    <location>
        <begin position="76"/>
        <end position="92"/>
    </location>
</feature>
<evidence type="ECO:0000256" key="1">
    <source>
        <dbReference type="SAM" id="Phobius"/>
    </source>
</evidence>
<reference evidence="3 4" key="1">
    <citation type="submission" date="2016-03" db="EMBL/GenBank/DDBJ databases">
        <title>Whole genome sequencing of Grifola frondosa 9006-11.</title>
        <authorList>
            <person name="Min B."/>
            <person name="Park H."/>
            <person name="Kim J.-G."/>
            <person name="Cho H."/>
            <person name="Oh Y.-L."/>
            <person name="Kong W.-S."/>
            <person name="Choi I.-G."/>
        </authorList>
    </citation>
    <scope>NUCLEOTIDE SEQUENCE [LARGE SCALE GENOMIC DNA]</scope>
    <source>
        <strain evidence="3 4">9006-11</strain>
    </source>
</reference>
<dbReference type="AlphaFoldDB" id="A0A1C7MSN1"/>
<keyword evidence="4" id="KW-1185">Reference proteome</keyword>
<feature type="transmembrane region" description="Helical" evidence="1">
    <location>
        <begin position="192"/>
        <end position="216"/>
    </location>
</feature>
<feature type="transmembrane region" description="Helical" evidence="1">
    <location>
        <begin position="146"/>
        <end position="172"/>
    </location>
</feature>
<feature type="transmembrane region" description="Helical" evidence="1">
    <location>
        <begin position="236"/>
        <end position="256"/>
    </location>
</feature>
<dbReference type="InterPro" id="IPR045340">
    <property type="entry name" value="DUF6533"/>
</dbReference>
<feature type="transmembrane region" description="Helical" evidence="1">
    <location>
        <begin position="112"/>
        <end position="134"/>
    </location>
</feature>
<sequence>MLTVLSNRATANAFSRGAAGGSCLLRTMATSFSVQSALDAGKRSRIGALALLAYDILLTLDLEVKHIWPQSKRRPAFWFYVYNRLFALFYLIFDSIPLSPNASDIKDQICVIYLACDHVVALLTTTLVQVILLLRIYALYDRSRRVLIFLAVSLCIEAIATAVVIAATMVHIEHFPVESTSTGCSYTGTPIYSAFLWVPALLFEPVLFAFAAWKAWQLHNVSGGTSLIARIVRDSLFYFILVFAELLVSAIIWSHFPEYINIMMPWSSAIPSFLGSRMLLNMHEAASYQGGGSTLKTSDPSEDPTIFAVGNEEWETSIADV</sequence>
<name>A0A1C7MSN1_GRIFR</name>